<evidence type="ECO:0000259" key="8">
    <source>
        <dbReference type="Pfam" id="PF02347"/>
    </source>
</evidence>
<dbReference type="FunFam" id="3.40.640.10:FF:000007">
    <property type="entry name" value="glycine dehydrogenase (Decarboxylating), mitochondrial"/>
    <property type="match status" value="1"/>
</dbReference>
<evidence type="ECO:0000256" key="5">
    <source>
        <dbReference type="ARBA" id="ARBA00049026"/>
    </source>
</evidence>
<dbReference type="InterPro" id="IPR049315">
    <property type="entry name" value="GDC-P_N"/>
</dbReference>
<dbReference type="GO" id="GO:0030170">
    <property type="term" value="F:pyridoxal phosphate binding"/>
    <property type="evidence" value="ECO:0007669"/>
    <property type="project" value="TreeGrafter"/>
</dbReference>
<dbReference type="InterPro" id="IPR015424">
    <property type="entry name" value="PyrdxlP-dep_Trfase"/>
</dbReference>
<dbReference type="Gene3D" id="3.90.1150.10">
    <property type="entry name" value="Aspartate Aminotransferase, domain 1"/>
    <property type="match status" value="2"/>
</dbReference>
<name>A0A6U3D4T8_9EUKA</name>
<protein>
    <recommendedName>
        <fullName evidence="7">Glycine cleavage system P protein</fullName>
        <ecNumber evidence="7">1.4.4.2</ecNumber>
    </recommendedName>
</protein>
<keyword evidence="3 6" id="KW-0663">Pyridoxal phosphate</keyword>
<dbReference type="PANTHER" id="PTHR11773">
    <property type="entry name" value="GLYCINE DEHYDROGENASE, DECARBOXYLATING"/>
    <property type="match status" value="1"/>
</dbReference>
<dbReference type="GO" id="GO:0016594">
    <property type="term" value="F:glycine binding"/>
    <property type="evidence" value="ECO:0007669"/>
    <property type="project" value="TreeGrafter"/>
</dbReference>
<evidence type="ECO:0000313" key="11">
    <source>
        <dbReference type="EMBL" id="CAE2334897.1"/>
    </source>
</evidence>
<evidence type="ECO:0000259" key="9">
    <source>
        <dbReference type="Pfam" id="PF21478"/>
    </source>
</evidence>
<feature type="domain" description="Glycine cleavage system P-protein N-terminal" evidence="8">
    <location>
        <begin position="1"/>
        <end position="436"/>
    </location>
</feature>
<evidence type="ECO:0000256" key="4">
    <source>
        <dbReference type="ARBA" id="ARBA00023002"/>
    </source>
</evidence>
<dbReference type="NCBIfam" id="TIGR00461">
    <property type="entry name" value="gcvP"/>
    <property type="match status" value="1"/>
</dbReference>
<evidence type="ECO:0000313" key="10">
    <source>
        <dbReference type="EMBL" id="CAE2334896.1"/>
    </source>
</evidence>
<proteinExistence type="inferred from homology"/>
<dbReference type="GO" id="GO:0005829">
    <property type="term" value="C:cytosol"/>
    <property type="evidence" value="ECO:0007669"/>
    <property type="project" value="TreeGrafter"/>
</dbReference>
<dbReference type="GO" id="GO:0019464">
    <property type="term" value="P:glycine decarboxylation via glycine cleavage system"/>
    <property type="evidence" value="ECO:0007669"/>
    <property type="project" value="TreeGrafter"/>
</dbReference>
<gene>
    <name evidence="10" type="ORF">NAES01612_LOCUS23742</name>
    <name evidence="11" type="ORF">NAES01612_LOCUS23743</name>
</gene>
<comment type="subcellular location">
    <subcellularLocation>
        <location evidence="7">Mitochondrion</location>
    </subcellularLocation>
</comment>
<dbReference type="EMBL" id="HBKR01036322">
    <property type="protein sequence ID" value="CAE2334896.1"/>
    <property type="molecule type" value="Transcribed_RNA"/>
</dbReference>
<evidence type="ECO:0000256" key="2">
    <source>
        <dbReference type="ARBA" id="ARBA00010756"/>
    </source>
</evidence>
<dbReference type="Gene3D" id="3.40.640.10">
    <property type="entry name" value="Type I PLP-dependent aspartate aminotransferase-like (Major domain)"/>
    <property type="match status" value="2"/>
</dbReference>
<dbReference type="InterPro" id="IPR049316">
    <property type="entry name" value="GDC-P_C"/>
</dbReference>
<reference evidence="11" key="1">
    <citation type="submission" date="2021-01" db="EMBL/GenBank/DDBJ databases">
        <authorList>
            <person name="Corre E."/>
            <person name="Pelletier E."/>
            <person name="Niang G."/>
            <person name="Scheremetjew M."/>
            <person name="Finn R."/>
            <person name="Kale V."/>
            <person name="Holt S."/>
            <person name="Cochrane G."/>
            <person name="Meng A."/>
            <person name="Brown T."/>
            <person name="Cohen L."/>
        </authorList>
    </citation>
    <scope>NUCLEOTIDE SEQUENCE</scope>
    <source>
        <strain evidence="11">SoJaBio B1-5/56/2</strain>
    </source>
</reference>
<dbReference type="NCBIfam" id="NF003346">
    <property type="entry name" value="PRK04366.1"/>
    <property type="match status" value="1"/>
</dbReference>
<comment type="function">
    <text evidence="7">The glycine cleavage system catalyzes the degradation of glycine.</text>
</comment>
<dbReference type="EMBL" id="HBKR01036323">
    <property type="protein sequence ID" value="CAE2334897.1"/>
    <property type="molecule type" value="Transcribed_RNA"/>
</dbReference>
<comment type="similarity">
    <text evidence="2 7">Belongs to the GcvP family.</text>
</comment>
<feature type="domain" description="Glycine dehydrogenase C-terminal" evidence="9">
    <location>
        <begin position="787"/>
        <end position="908"/>
    </location>
</feature>
<keyword evidence="7" id="KW-0809">Transit peptide</keyword>
<accession>A0A6U3D4T8</accession>
<dbReference type="Pfam" id="PF02347">
    <property type="entry name" value="GDC-P"/>
    <property type="match status" value="2"/>
</dbReference>
<feature type="domain" description="Glycine cleavage system P-protein N-terminal" evidence="8">
    <location>
        <begin position="469"/>
        <end position="740"/>
    </location>
</feature>
<dbReference type="GO" id="GO:0004375">
    <property type="term" value="F:glycine dehydrogenase (decarboxylating) activity"/>
    <property type="evidence" value="ECO:0007669"/>
    <property type="project" value="UniProtKB-UniRule"/>
</dbReference>
<dbReference type="InterPro" id="IPR003437">
    <property type="entry name" value="GcvP"/>
</dbReference>
<dbReference type="CDD" id="cd00613">
    <property type="entry name" value="GDC-P"/>
    <property type="match status" value="1"/>
</dbReference>
<dbReference type="PANTHER" id="PTHR11773:SF1">
    <property type="entry name" value="GLYCINE DEHYDROGENASE (DECARBOXYLATING), MITOCHONDRIAL"/>
    <property type="match status" value="1"/>
</dbReference>
<dbReference type="Pfam" id="PF21478">
    <property type="entry name" value="GcvP2_C"/>
    <property type="match status" value="1"/>
</dbReference>
<dbReference type="GO" id="GO:0005739">
    <property type="term" value="C:mitochondrion"/>
    <property type="evidence" value="ECO:0007669"/>
    <property type="project" value="UniProtKB-SubCell"/>
</dbReference>
<comment type="subunit">
    <text evidence="7">The glycine cleavage system is composed of four proteins: P, T, L and H.</text>
</comment>
<sequence>MCDEIGVASVEQLISKAIPDDIRYDIRPYVSRVKGETETLQELFSIARQNEVFKNFIGMGYHDSHIPPVLIRNVLQSPQWYTPYTPYQPEISQGRLETLMNYQTMISDLTGLPFSNASLLDEATAAGEALSMSLHQKHSSHDVFVSELCHPQTISVVQTRMGALGVHVHIGDHNTFDFTNNPVRAALVQYPATDGSISDFRELREKLTQTKSLLICGTDLLSLTLLTPPGEFGADIAYGCSQRFGLPLGGGGPHAAYLACSQDLIRVLPGRIIGRSLDSRGKPALRMALQTREQHIRRERATSNICTSQALLATVSGLYACYHGKEGLVSMATHVLKQNFALRTCLRQLGDQIAARTFEASPHLPVPKGVFEVVHNDNNVFDTTQVMCGSEYLADKVIKTAAEHRMNFRRYSKESISITLDETTTMDHLKTLVYVFAEAYTSGDPDADLDLPDIEKIFGDLTNEEVAYPEPFNRKSDFLSHEVFHLYRTETQMMRYLHHLASKDYGLQTGMIPLGSCTMKLNAAAEMLPMLWRKFGGIHPFAPPEQMQGYRQLFGEMETMLATVTGFAGCTLQPNAGSQGEFTGLMMIRKYHEQRGEPQRNICLIPTSAHGTNPASVATAGMKVASVKCDPGGNVCMADLKEKAEKHQENLAALMITYPSTHGVFEEDIREACDIIHTYGGQVYMDGANMNAQCGLTSPGFIGADMCHLNLHKTFCIPHGGGGPGMGPLCVAAHLIPYLPTHSIQSPVLYDKLSIGAVSAAPRGSASILPISWMYLKLMGMQGMATASQIAILNANYMAARLKDTFPILYTNKEGYVGHEFILDVRHLKKRAGVEAIDIAKRLQDYGFHAPTLSFPVANTLMIEPTESETLSEIDRFIEAILQINEEVKEIEAGVYSNTDNVLKNAPHVIEECISSEWDKPYPREKAAFPVDSLKTKKFWPSVKRLNEVEGDKHLKAKRTPGDLAWLPDA</sequence>
<dbReference type="InterPro" id="IPR015422">
    <property type="entry name" value="PyrdxlP-dep_Trfase_small"/>
</dbReference>
<evidence type="ECO:0000256" key="1">
    <source>
        <dbReference type="ARBA" id="ARBA00001933"/>
    </source>
</evidence>
<dbReference type="SUPFAM" id="SSF53383">
    <property type="entry name" value="PLP-dependent transferases"/>
    <property type="match status" value="2"/>
</dbReference>
<comment type="cofactor">
    <cofactor evidence="1 6 7">
        <name>pyridoxal 5'-phosphate</name>
        <dbReference type="ChEBI" id="CHEBI:597326"/>
    </cofactor>
</comment>
<evidence type="ECO:0000256" key="3">
    <source>
        <dbReference type="ARBA" id="ARBA00022898"/>
    </source>
</evidence>
<feature type="modified residue" description="N6-(pyridoxal phosphate)lysine" evidence="6">
    <location>
        <position position="713"/>
    </location>
</feature>
<evidence type="ECO:0000256" key="6">
    <source>
        <dbReference type="PIRSR" id="PIRSR603437-50"/>
    </source>
</evidence>
<keyword evidence="7" id="KW-0496">Mitochondrion</keyword>
<keyword evidence="4 7" id="KW-0560">Oxidoreductase</keyword>
<comment type="catalytic activity">
    <reaction evidence="5 7">
        <text>N(6)-[(R)-lipoyl]-L-lysyl-[glycine-cleavage complex H protein] + glycine + H(+) = N(6)-[(R)-S(8)-aminomethyldihydrolipoyl]-L-lysyl-[glycine-cleavage complex H protein] + CO2</text>
        <dbReference type="Rhea" id="RHEA:24304"/>
        <dbReference type="Rhea" id="RHEA-COMP:10494"/>
        <dbReference type="Rhea" id="RHEA-COMP:10495"/>
        <dbReference type="ChEBI" id="CHEBI:15378"/>
        <dbReference type="ChEBI" id="CHEBI:16526"/>
        <dbReference type="ChEBI" id="CHEBI:57305"/>
        <dbReference type="ChEBI" id="CHEBI:83099"/>
        <dbReference type="ChEBI" id="CHEBI:83143"/>
        <dbReference type="EC" id="1.4.4.2"/>
    </reaction>
</comment>
<dbReference type="AlphaFoldDB" id="A0A6U3D4T8"/>
<dbReference type="InterPro" id="IPR015421">
    <property type="entry name" value="PyrdxlP-dep_Trfase_major"/>
</dbReference>
<dbReference type="GO" id="GO:0005960">
    <property type="term" value="C:glycine cleavage complex"/>
    <property type="evidence" value="ECO:0007669"/>
    <property type="project" value="TreeGrafter"/>
</dbReference>
<dbReference type="InterPro" id="IPR020581">
    <property type="entry name" value="GDC_P"/>
</dbReference>
<organism evidence="11">
    <name type="scientific">Paramoeba aestuarina</name>
    <dbReference type="NCBI Taxonomy" id="180227"/>
    <lineage>
        <taxon>Eukaryota</taxon>
        <taxon>Amoebozoa</taxon>
        <taxon>Discosea</taxon>
        <taxon>Flabellinia</taxon>
        <taxon>Dactylopodida</taxon>
        <taxon>Paramoebidae</taxon>
        <taxon>Paramoeba</taxon>
    </lineage>
</organism>
<dbReference type="EC" id="1.4.4.2" evidence="7"/>
<evidence type="ECO:0000256" key="7">
    <source>
        <dbReference type="RuleBase" id="RU364056"/>
    </source>
</evidence>